<evidence type="ECO:0000313" key="2">
    <source>
        <dbReference type="Proteomes" id="UP000298653"/>
    </source>
</evidence>
<dbReference type="NCBIfam" id="TIGR01509">
    <property type="entry name" value="HAD-SF-IA-v3"/>
    <property type="match status" value="1"/>
</dbReference>
<dbReference type="EMBL" id="CP040058">
    <property type="protein sequence ID" value="QCP33732.1"/>
    <property type="molecule type" value="Genomic_DNA"/>
</dbReference>
<dbReference type="SFLD" id="SFLDS00003">
    <property type="entry name" value="Haloacid_Dehalogenase"/>
    <property type="match status" value="1"/>
</dbReference>
<keyword evidence="1" id="KW-0378">Hydrolase</keyword>
<dbReference type="OrthoDB" id="9797415at2"/>
<dbReference type="InterPro" id="IPR036412">
    <property type="entry name" value="HAD-like_sf"/>
</dbReference>
<sequence length="201" mass="23525">MIKNVIFDIGNVLADFAWEQLFHRLGFEGETFEHMADATVRGPYWQEFDRGAMSDQEIVEGFYSLAPKYKKQIDLFYEHIHEMTEEYPYAAEWVRSLRAEGYSVYILSNYGKTSFENRKEPFSFLAEADGSLISYEVLSVKPEREIYQALEERYSITPQESVFIDDLEVNVEAARNYGYSGIIFKSRDQAEEELKKLNLIK</sequence>
<dbReference type="GO" id="GO:0016787">
    <property type="term" value="F:hydrolase activity"/>
    <property type="evidence" value="ECO:0007669"/>
    <property type="project" value="UniProtKB-KW"/>
</dbReference>
<evidence type="ECO:0000313" key="1">
    <source>
        <dbReference type="EMBL" id="QCP33732.1"/>
    </source>
</evidence>
<proteinExistence type="predicted"/>
<dbReference type="AlphaFoldDB" id="A0A4P8I8C4"/>
<reference evidence="1 2" key="1">
    <citation type="submission" date="2019-05" db="EMBL/GenBank/DDBJ databases">
        <title>Complete genome sequencing of Anaerostipes rhamnosivorans.</title>
        <authorList>
            <person name="Bui T.P.N."/>
            <person name="de Vos W.M."/>
        </authorList>
    </citation>
    <scope>NUCLEOTIDE SEQUENCE [LARGE SCALE GENOMIC DNA]</scope>
    <source>
        <strain evidence="1 2">1y2</strain>
    </source>
</reference>
<dbReference type="KEGG" id="arf:AR1Y2_0278"/>
<dbReference type="SUPFAM" id="SSF56784">
    <property type="entry name" value="HAD-like"/>
    <property type="match status" value="1"/>
</dbReference>
<dbReference type="Pfam" id="PF00702">
    <property type="entry name" value="Hydrolase"/>
    <property type="match status" value="1"/>
</dbReference>
<dbReference type="PANTHER" id="PTHR43611">
    <property type="entry name" value="ALPHA-D-GLUCOSE 1-PHOSPHATE PHOSPHATASE"/>
    <property type="match status" value="1"/>
</dbReference>
<dbReference type="InterPro" id="IPR023214">
    <property type="entry name" value="HAD_sf"/>
</dbReference>
<dbReference type="Gene3D" id="1.10.150.240">
    <property type="entry name" value="Putative phosphatase, domain 2"/>
    <property type="match status" value="1"/>
</dbReference>
<dbReference type="Gene3D" id="3.40.50.1000">
    <property type="entry name" value="HAD superfamily/HAD-like"/>
    <property type="match status" value="1"/>
</dbReference>
<gene>
    <name evidence="1" type="ORF">AR1Y2_0278</name>
</gene>
<dbReference type="Proteomes" id="UP000298653">
    <property type="component" value="Chromosome"/>
</dbReference>
<name>A0A4P8I8C4_9FIRM</name>
<dbReference type="InterPro" id="IPR023198">
    <property type="entry name" value="PGP-like_dom2"/>
</dbReference>
<keyword evidence="2" id="KW-1185">Reference proteome</keyword>
<dbReference type="PANTHER" id="PTHR43611:SF3">
    <property type="entry name" value="FLAVIN MONONUCLEOTIDE HYDROLASE 1, CHLOROPLATIC"/>
    <property type="match status" value="1"/>
</dbReference>
<dbReference type="SFLD" id="SFLDG01129">
    <property type="entry name" value="C1.5:_HAD__Beta-PGM__Phosphata"/>
    <property type="match status" value="1"/>
</dbReference>
<protein>
    <submittedName>
        <fullName evidence="1">HAD-superfamily hydrolase subfamily IA, variant 3</fullName>
    </submittedName>
</protein>
<dbReference type="InterPro" id="IPR006439">
    <property type="entry name" value="HAD-SF_hydro_IA"/>
</dbReference>
<organism evidence="1 2">
    <name type="scientific">Anaerostipes rhamnosivorans</name>
    <dbReference type="NCBI Taxonomy" id="1229621"/>
    <lineage>
        <taxon>Bacteria</taxon>
        <taxon>Bacillati</taxon>
        <taxon>Bacillota</taxon>
        <taxon>Clostridia</taxon>
        <taxon>Lachnospirales</taxon>
        <taxon>Lachnospiraceae</taxon>
        <taxon>Anaerostipes</taxon>
    </lineage>
</organism>
<dbReference type="RefSeq" id="WP_137327370.1">
    <property type="nucleotide sequence ID" value="NZ_CP040058.1"/>
</dbReference>
<accession>A0A4P8I8C4</accession>
<dbReference type="CDD" id="cd02603">
    <property type="entry name" value="HAD_sEH-N_like"/>
    <property type="match status" value="1"/>
</dbReference>